<dbReference type="CDD" id="cd05399">
    <property type="entry name" value="NT_Rel-Spo_like"/>
    <property type="match status" value="1"/>
</dbReference>
<evidence type="ECO:0000313" key="4">
    <source>
        <dbReference type="EMBL" id="HIV23922.1"/>
    </source>
</evidence>
<dbReference type="Proteomes" id="UP000886889">
    <property type="component" value="Unassembled WGS sequence"/>
</dbReference>
<dbReference type="InterPro" id="IPR007685">
    <property type="entry name" value="RelA_SpoT"/>
</dbReference>
<keyword evidence="2" id="KW-0175">Coiled coil</keyword>
<comment type="caution">
    <text evidence="4">The sequence shown here is derived from an EMBL/GenBank/DDBJ whole genome shotgun (WGS) entry which is preliminary data.</text>
</comment>
<evidence type="ECO:0000313" key="5">
    <source>
        <dbReference type="Proteomes" id="UP000886889"/>
    </source>
</evidence>
<reference evidence="4" key="1">
    <citation type="submission" date="2020-10" db="EMBL/GenBank/DDBJ databases">
        <authorList>
            <person name="Gilroy R."/>
        </authorList>
    </citation>
    <scope>NUCLEOTIDE SEQUENCE</scope>
    <source>
        <strain evidence="4">ChiBcec6-7307</strain>
    </source>
</reference>
<dbReference type="SUPFAM" id="SSF81301">
    <property type="entry name" value="Nucleotidyltransferase"/>
    <property type="match status" value="1"/>
</dbReference>
<sequence>MAEQDRDDFFAETKQFEELMMMYECAIKEVQTKLEILDREFSVRYRRNPISSIESRIKSPMSIYRKLHRDGLTVSVKNISRNLNDVAGIRIICNFIDDIYDIVRMVAKQDDLRVIETKDYIRTPKDNGYRSYHMIVEVPVFFSRSKQIMKVEIQIRTIAMNFWASLEHQIRYKKNIENMEGIEEISRELYEAAEIIAQTDRKMQNIKNKIDQFQDIAQDDRKEKAEWMR</sequence>
<dbReference type="InterPro" id="IPR052366">
    <property type="entry name" value="GTP_Pyrophosphokinase"/>
</dbReference>
<dbReference type="Gene3D" id="3.30.460.10">
    <property type="entry name" value="Beta Polymerase, domain 2"/>
    <property type="match status" value="1"/>
</dbReference>
<gene>
    <name evidence="4" type="ORF">IAC80_08310</name>
</gene>
<feature type="domain" description="RelA/SpoT" evidence="3">
    <location>
        <begin position="55"/>
        <end position="178"/>
    </location>
</feature>
<dbReference type="PANTHER" id="PTHR47837:SF2">
    <property type="entry name" value="GTP PYROPHOSPHOKINASE YWAC"/>
    <property type="match status" value="1"/>
</dbReference>
<feature type="coiled-coil region" evidence="2">
    <location>
        <begin position="196"/>
        <end position="223"/>
    </location>
</feature>
<evidence type="ECO:0000256" key="1">
    <source>
        <dbReference type="ARBA" id="ARBA00004976"/>
    </source>
</evidence>
<dbReference type="PANTHER" id="PTHR47837">
    <property type="entry name" value="GTP PYROPHOSPHOKINASE YJBM"/>
    <property type="match status" value="1"/>
</dbReference>
<dbReference type="GO" id="GO:0015969">
    <property type="term" value="P:guanosine tetraphosphate metabolic process"/>
    <property type="evidence" value="ECO:0007669"/>
    <property type="project" value="InterPro"/>
</dbReference>
<evidence type="ECO:0000259" key="3">
    <source>
        <dbReference type="SMART" id="SM00954"/>
    </source>
</evidence>
<evidence type="ECO:0000256" key="2">
    <source>
        <dbReference type="SAM" id="Coils"/>
    </source>
</evidence>
<proteinExistence type="predicted"/>
<reference evidence="4" key="2">
    <citation type="journal article" date="2021" name="PeerJ">
        <title>Extensive microbial diversity within the chicken gut microbiome revealed by metagenomics and culture.</title>
        <authorList>
            <person name="Gilroy R."/>
            <person name="Ravi A."/>
            <person name="Getino M."/>
            <person name="Pursley I."/>
            <person name="Horton D.L."/>
            <person name="Alikhan N.F."/>
            <person name="Baker D."/>
            <person name="Gharbi K."/>
            <person name="Hall N."/>
            <person name="Watson M."/>
            <person name="Adriaenssens E.M."/>
            <person name="Foster-Nyarko E."/>
            <person name="Jarju S."/>
            <person name="Secka A."/>
            <person name="Antonio M."/>
            <person name="Oren A."/>
            <person name="Chaudhuri R.R."/>
            <person name="La Ragione R."/>
            <person name="Hildebrand F."/>
            <person name="Pallen M.J."/>
        </authorList>
    </citation>
    <scope>NUCLEOTIDE SEQUENCE</scope>
    <source>
        <strain evidence="4">ChiBcec6-7307</strain>
    </source>
</reference>
<dbReference type="InterPro" id="IPR043519">
    <property type="entry name" value="NT_sf"/>
</dbReference>
<dbReference type="Pfam" id="PF04607">
    <property type="entry name" value="RelA_SpoT"/>
    <property type="match status" value="1"/>
</dbReference>
<protein>
    <submittedName>
        <fullName evidence="4">GTP pyrophosphokinase family protein</fullName>
    </submittedName>
</protein>
<dbReference type="EMBL" id="DVOS01000068">
    <property type="protein sequence ID" value="HIV23922.1"/>
    <property type="molecule type" value="Genomic_DNA"/>
</dbReference>
<organism evidence="4 5">
    <name type="scientific">Candidatus Merdiplasma excrementigallinarum</name>
    <dbReference type="NCBI Taxonomy" id="2840864"/>
    <lineage>
        <taxon>Bacteria</taxon>
        <taxon>Bacillati</taxon>
        <taxon>Bacillota</taxon>
        <taxon>Clostridia</taxon>
        <taxon>Lachnospirales</taxon>
        <taxon>Lachnospiraceae</taxon>
        <taxon>Lachnospiraceae incertae sedis</taxon>
        <taxon>Candidatus Merdiplasma</taxon>
    </lineage>
</organism>
<name>A0A9D1T9S3_9FIRM</name>
<comment type="pathway">
    <text evidence="1">Purine metabolism; ppGpp biosynthesis; ppGpp from GTP: step 1/2.</text>
</comment>
<accession>A0A9D1T9S3</accession>
<dbReference type="SMART" id="SM00954">
    <property type="entry name" value="RelA_SpoT"/>
    <property type="match status" value="1"/>
</dbReference>
<dbReference type="AlphaFoldDB" id="A0A9D1T9S3"/>
<dbReference type="Gene3D" id="1.10.287.860">
    <property type="entry name" value="Nucleotidyltransferase"/>
    <property type="match status" value="1"/>
</dbReference>